<dbReference type="SUPFAM" id="SSF53335">
    <property type="entry name" value="S-adenosyl-L-methionine-dependent methyltransferases"/>
    <property type="match status" value="1"/>
</dbReference>
<dbReference type="InterPro" id="IPR016461">
    <property type="entry name" value="COMT-like"/>
</dbReference>
<dbReference type="AlphaFoldDB" id="A0A2S8FF63"/>
<proteinExistence type="predicted"/>
<protein>
    <recommendedName>
        <fullName evidence="4">O-methyltransferase C-terminal domain-containing protein</fullName>
    </recommendedName>
</protein>
<evidence type="ECO:0000313" key="5">
    <source>
        <dbReference type="EMBL" id="PQO30782.1"/>
    </source>
</evidence>
<keyword evidence="1" id="KW-0489">Methyltransferase</keyword>
<dbReference type="PROSITE" id="PS51683">
    <property type="entry name" value="SAM_OMT_II"/>
    <property type="match status" value="1"/>
</dbReference>
<sequence>MRHIIHDWDDEKSETILRNCHQAMSDGAKLLIVESVIPPGNEPLGGKFLDLVMLLIPGGKERTANEYQALLEKTGFELTQIIPTESEVSIIEATKR</sequence>
<gene>
    <name evidence="5" type="ORF">C5Y96_15005</name>
</gene>
<dbReference type="GO" id="GO:0032259">
    <property type="term" value="P:methylation"/>
    <property type="evidence" value="ECO:0007669"/>
    <property type="project" value="UniProtKB-KW"/>
</dbReference>
<evidence type="ECO:0000256" key="3">
    <source>
        <dbReference type="ARBA" id="ARBA00022691"/>
    </source>
</evidence>
<evidence type="ECO:0000256" key="1">
    <source>
        <dbReference type="ARBA" id="ARBA00022603"/>
    </source>
</evidence>
<accession>A0A2S8FF63</accession>
<keyword evidence="3" id="KW-0949">S-adenosyl-L-methionine</keyword>
<evidence type="ECO:0000256" key="2">
    <source>
        <dbReference type="ARBA" id="ARBA00022679"/>
    </source>
</evidence>
<organism evidence="5 6">
    <name type="scientific">Blastopirellula marina</name>
    <dbReference type="NCBI Taxonomy" id="124"/>
    <lineage>
        <taxon>Bacteria</taxon>
        <taxon>Pseudomonadati</taxon>
        <taxon>Planctomycetota</taxon>
        <taxon>Planctomycetia</taxon>
        <taxon>Pirellulales</taxon>
        <taxon>Pirellulaceae</taxon>
        <taxon>Blastopirellula</taxon>
    </lineage>
</organism>
<comment type="caution">
    <text evidence="5">The sequence shown here is derived from an EMBL/GenBank/DDBJ whole genome shotgun (WGS) entry which is preliminary data.</text>
</comment>
<dbReference type="OrthoDB" id="7418600at2"/>
<dbReference type="Proteomes" id="UP000240009">
    <property type="component" value="Unassembled WGS sequence"/>
</dbReference>
<keyword evidence="2" id="KW-0808">Transferase</keyword>
<evidence type="ECO:0000259" key="4">
    <source>
        <dbReference type="Pfam" id="PF00891"/>
    </source>
</evidence>
<dbReference type="EMBL" id="PUIA01000038">
    <property type="protein sequence ID" value="PQO30782.1"/>
    <property type="molecule type" value="Genomic_DNA"/>
</dbReference>
<dbReference type="GO" id="GO:0008171">
    <property type="term" value="F:O-methyltransferase activity"/>
    <property type="evidence" value="ECO:0007669"/>
    <property type="project" value="InterPro"/>
</dbReference>
<dbReference type="InterPro" id="IPR029063">
    <property type="entry name" value="SAM-dependent_MTases_sf"/>
</dbReference>
<evidence type="ECO:0000313" key="6">
    <source>
        <dbReference type="Proteomes" id="UP000240009"/>
    </source>
</evidence>
<dbReference type="Gene3D" id="3.40.50.150">
    <property type="entry name" value="Vaccinia Virus protein VP39"/>
    <property type="match status" value="1"/>
</dbReference>
<reference evidence="5 6" key="1">
    <citation type="submission" date="2018-02" db="EMBL/GenBank/DDBJ databases">
        <title>Comparative genomes isolates from brazilian mangrove.</title>
        <authorList>
            <person name="Araujo J.E."/>
            <person name="Taketani R.G."/>
            <person name="Silva M.C.P."/>
            <person name="Loureco M.V."/>
            <person name="Andreote F.D."/>
        </authorList>
    </citation>
    <scope>NUCLEOTIDE SEQUENCE [LARGE SCALE GENOMIC DNA]</scope>
    <source>
        <strain evidence="5 6">HEX-2 MGV</strain>
    </source>
</reference>
<name>A0A2S8FF63_9BACT</name>
<dbReference type="PANTHER" id="PTHR43712:SF2">
    <property type="entry name" value="O-METHYLTRANSFERASE CICE"/>
    <property type="match status" value="1"/>
</dbReference>
<feature type="domain" description="O-methyltransferase C-terminal" evidence="4">
    <location>
        <begin position="1"/>
        <end position="77"/>
    </location>
</feature>
<dbReference type="PANTHER" id="PTHR43712">
    <property type="entry name" value="PUTATIVE (AFU_ORTHOLOGUE AFUA_4G14580)-RELATED"/>
    <property type="match status" value="1"/>
</dbReference>
<dbReference type="InterPro" id="IPR001077">
    <property type="entry name" value="COMT_C"/>
</dbReference>
<dbReference type="Pfam" id="PF00891">
    <property type="entry name" value="Methyltransf_2"/>
    <property type="match status" value="1"/>
</dbReference>